<sequence length="267" mass="29045">MKIWYQSLTRKDRWQGYNVALQALLDAAKEPDTTIEIHCVEKRGGIGDQFHYLESIEAQEVLENVERAGREGFDAFVIGNIGDPGLREAREIAAFPVFGLCETSVHLAAMMGGNFALVTGNEKHGARIVDNIGRYGLREKLHSVRTMSVERLVDLESGFGNTAAREALVNTFIEAGEAAAAEGAEVIIPSIGVLMVLLSSQGVHALRQGTVPVLNGSAALIKIAESAVKLKKIMGGQWTSRRAHYAQPPLDQLEELRGAYGDVFLTM</sequence>
<evidence type="ECO:0000313" key="2">
    <source>
        <dbReference type="EMBL" id="OZI37111.1"/>
    </source>
</evidence>
<dbReference type="RefSeq" id="WP_094851218.1">
    <property type="nucleotide sequence ID" value="NZ_NEVM01000001.1"/>
</dbReference>
<proteinExistence type="inferred from homology"/>
<evidence type="ECO:0008006" key="4">
    <source>
        <dbReference type="Google" id="ProtNLM"/>
    </source>
</evidence>
<dbReference type="InterPro" id="IPR015942">
    <property type="entry name" value="Asp/Glu/hydantoin_racemase"/>
</dbReference>
<keyword evidence="3" id="KW-1185">Reference proteome</keyword>
<evidence type="ECO:0000313" key="3">
    <source>
        <dbReference type="Proteomes" id="UP000216020"/>
    </source>
</evidence>
<dbReference type="OrthoDB" id="9791723at2"/>
<gene>
    <name evidence="2" type="ORF">CAL29_01385</name>
</gene>
<dbReference type="InterPro" id="IPR052186">
    <property type="entry name" value="Hydantoin_racemase-like"/>
</dbReference>
<dbReference type="InterPro" id="IPR053714">
    <property type="entry name" value="Iso_Racemase_Enz_sf"/>
</dbReference>
<reference evidence="3" key="1">
    <citation type="submission" date="2017-05" db="EMBL/GenBank/DDBJ databases">
        <title>Complete and WGS of Bordetella genogroups.</title>
        <authorList>
            <person name="Spilker T."/>
            <person name="Lipuma J."/>
        </authorList>
    </citation>
    <scope>NUCLEOTIDE SEQUENCE [LARGE SCALE GENOMIC DNA]</scope>
    <source>
        <strain evidence="3">AU16122</strain>
    </source>
</reference>
<protein>
    <recommendedName>
        <fullName evidence="4">Hydantoin racemase</fullName>
    </recommendedName>
</protein>
<dbReference type="Gene3D" id="3.40.50.12500">
    <property type="match status" value="1"/>
</dbReference>
<comment type="caution">
    <text evidence="2">The sequence shown here is derived from an EMBL/GenBank/DDBJ whole genome shotgun (WGS) entry which is preliminary data.</text>
</comment>
<dbReference type="EMBL" id="NEVM01000001">
    <property type="protein sequence ID" value="OZI37111.1"/>
    <property type="molecule type" value="Genomic_DNA"/>
</dbReference>
<accession>A0A261SJA3</accession>
<dbReference type="PANTHER" id="PTHR28047">
    <property type="entry name" value="PROTEIN DCG1"/>
    <property type="match status" value="1"/>
</dbReference>
<organism evidence="2 3">
    <name type="scientific">Bordetella genomosp. 10</name>
    <dbReference type="NCBI Taxonomy" id="1416804"/>
    <lineage>
        <taxon>Bacteria</taxon>
        <taxon>Pseudomonadati</taxon>
        <taxon>Pseudomonadota</taxon>
        <taxon>Betaproteobacteria</taxon>
        <taxon>Burkholderiales</taxon>
        <taxon>Alcaligenaceae</taxon>
        <taxon>Bordetella</taxon>
    </lineage>
</organism>
<dbReference type="AlphaFoldDB" id="A0A261SJA3"/>
<comment type="similarity">
    <text evidence="1">Belongs to the HyuE racemase family.</text>
</comment>
<evidence type="ECO:0000256" key="1">
    <source>
        <dbReference type="ARBA" id="ARBA00038414"/>
    </source>
</evidence>
<name>A0A261SJA3_9BORD</name>
<dbReference type="Proteomes" id="UP000216020">
    <property type="component" value="Unassembled WGS sequence"/>
</dbReference>
<dbReference type="GO" id="GO:0047661">
    <property type="term" value="F:amino-acid racemase activity"/>
    <property type="evidence" value="ECO:0007669"/>
    <property type="project" value="InterPro"/>
</dbReference>
<dbReference type="PANTHER" id="PTHR28047:SF5">
    <property type="entry name" value="PROTEIN DCG1"/>
    <property type="match status" value="1"/>
</dbReference>
<dbReference type="Pfam" id="PF01177">
    <property type="entry name" value="Asp_Glu_race"/>
    <property type="match status" value="1"/>
</dbReference>